<dbReference type="NCBIfam" id="TIGR03725">
    <property type="entry name" value="T6A_YeaZ"/>
    <property type="match status" value="1"/>
</dbReference>
<sequence length="264" mass="28543">MNNNDTKPQKRFLALDTSTSSLAVSVMDNDQLLTEINTSAERNHSVYLHPVMAQALEQAGIGMDDIDGIAVGVGPGSYTGIRIAVTAAKTLAWANRIPVVGVSSLHALAWGGLQAGRDQHEAAAGNHWVIPLLDARRGQVYTALFAAEAAGSKSKAPERLAADGIRLMEAWVDELNERIGQLSEQERPSAVYVVGETDLHAEAARRLSSWFGDHLQLVPYALEGRWLGYLGAARLSAGDSDEPHTLIPNYTQLSEAEANLLRRR</sequence>
<dbReference type="RefSeq" id="WP_007132336.1">
    <property type="nucleotide sequence ID" value="NZ_CBCSDU010000019.1"/>
</dbReference>
<evidence type="ECO:0000259" key="1">
    <source>
        <dbReference type="Pfam" id="PF00814"/>
    </source>
</evidence>
<dbReference type="EMBL" id="JAGGKI010000003">
    <property type="protein sequence ID" value="MBP1892467.1"/>
    <property type="molecule type" value="Genomic_DNA"/>
</dbReference>
<dbReference type="InterPro" id="IPR043129">
    <property type="entry name" value="ATPase_NBD"/>
</dbReference>
<dbReference type="Proteomes" id="UP000706926">
    <property type="component" value="Unassembled WGS sequence"/>
</dbReference>
<dbReference type="PANTHER" id="PTHR11735">
    <property type="entry name" value="TRNA N6-ADENOSINE THREONYLCARBAMOYLTRANSFERASE"/>
    <property type="match status" value="1"/>
</dbReference>
<gene>
    <name evidence="2" type="ORF">J2Z18_001543</name>
</gene>
<dbReference type="InterPro" id="IPR000905">
    <property type="entry name" value="Gcp-like_dom"/>
</dbReference>
<dbReference type="Pfam" id="PF00814">
    <property type="entry name" value="TsaD"/>
    <property type="match status" value="1"/>
</dbReference>
<reference evidence="2 3" key="1">
    <citation type="submission" date="2021-03" db="EMBL/GenBank/DDBJ databases">
        <title>Genomic Encyclopedia of Type Strains, Phase IV (KMG-IV): sequencing the most valuable type-strain genomes for metagenomic binning, comparative biology and taxonomic classification.</title>
        <authorList>
            <person name="Goeker M."/>
        </authorList>
    </citation>
    <scope>NUCLEOTIDE SEQUENCE [LARGE SCALE GENOMIC DNA]</scope>
    <source>
        <strain evidence="2 3">DSM 15596</strain>
    </source>
</reference>
<dbReference type="InterPro" id="IPR022496">
    <property type="entry name" value="T6A_TsaB"/>
</dbReference>
<organism evidence="2 3">
    <name type="scientific">Paenibacillus lactis</name>
    <dbReference type="NCBI Taxonomy" id="228574"/>
    <lineage>
        <taxon>Bacteria</taxon>
        <taxon>Bacillati</taxon>
        <taxon>Bacillota</taxon>
        <taxon>Bacilli</taxon>
        <taxon>Bacillales</taxon>
        <taxon>Paenibacillaceae</taxon>
        <taxon>Paenibacillus</taxon>
    </lineage>
</organism>
<dbReference type="Gene3D" id="3.30.420.40">
    <property type="match status" value="1"/>
</dbReference>
<name>A0ABS4F8A0_9BACL</name>
<dbReference type="SUPFAM" id="SSF53067">
    <property type="entry name" value="Actin-like ATPase domain"/>
    <property type="match status" value="1"/>
</dbReference>
<accession>A0ABS4F8A0</accession>
<dbReference type="PANTHER" id="PTHR11735:SF11">
    <property type="entry name" value="TRNA THREONYLCARBAMOYLADENOSINE BIOSYNTHESIS PROTEIN TSAB"/>
    <property type="match status" value="1"/>
</dbReference>
<feature type="domain" description="Gcp-like" evidence="1">
    <location>
        <begin position="39"/>
        <end position="143"/>
    </location>
</feature>
<dbReference type="CDD" id="cd24032">
    <property type="entry name" value="ASKHA_NBD_TsaB"/>
    <property type="match status" value="1"/>
</dbReference>
<evidence type="ECO:0000313" key="3">
    <source>
        <dbReference type="Proteomes" id="UP000706926"/>
    </source>
</evidence>
<protein>
    <submittedName>
        <fullName evidence="2">tRNA threonylcarbamoyladenosine biosynthesis protein TsaB</fullName>
    </submittedName>
</protein>
<dbReference type="GeneID" id="95403580"/>
<comment type="caution">
    <text evidence="2">The sequence shown here is derived from an EMBL/GenBank/DDBJ whole genome shotgun (WGS) entry which is preliminary data.</text>
</comment>
<keyword evidence="3" id="KW-1185">Reference proteome</keyword>
<evidence type="ECO:0000313" key="2">
    <source>
        <dbReference type="EMBL" id="MBP1892467.1"/>
    </source>
</evidence>
<proteinExistence type="predicted"/>